<accession>A0A879R1I3</accession>
<organism evidence="1 2">
    <name type="scientific">Synechococcus phage S-SRM01</name>
    <dbReference type="NCBI Taxonomy" id="2781608"/>
    <lineage>
        <taxon>Viruses</taxon>
        <taxon>Duplodnaviria</taxon>
        <taxon>Heunggongvirae</taxon>
        <taxon>Uroviricota</taxon>
        <taxon>Caudoviricetes</taxon>
        <taxon>Pantevenvirales</taxon>
        <taxon>Kyanoviridae</taxon>
        <taxon>Serangoonvirus</taxon>
        <taxon>Serangoonvirus essarone</taxon>
    </lineage>
</organism>
<sequence>MKLLVVNLQNPNDTKYHNPKNIGVFMWGRRLSNYPMFAVSENGEMKQIVLESADVMEIQKQVMEQLK</sequence>
<evidence type="ECO:0000313" key="2">
    <source>
        <dbReference type="Proteomes" id="UP000664915"/>
    </source>
</evidence>
<name>A0A879R1I3_9CAUD</name>
<dbReference type="GeneID" id="77946257"/>
<dbReference type="Proteomes" id="UP000664915">
    <property type="component" value="Segment"/>
</dbReference>
<proteinExistence type="predicted"/>
<evidence type="ECO:0000313" key="1">
    <source>
        <dbReference type="EMBL" id="QPX48052.1"/>
    </source>
</evidence>
<dbReference type="EMBL" id="MW015081">
    <property type="protein sequence ID" value="QPX48052.1"/>
    <property type="molecule type" value="Genomic_DNA"/>
</dbReference>
<dbReference type="KEGG" id="vg:77946257"/>
<protein>
    <submittedName>
        <fullName evidence="1">Uncharacterized protein</fullName>
    </submittedName>
</protein>
<reference evidence="1" key="1">
    <citation type="submission" date="2020-09" db="EMBL/GenBank/DDBJ databases">
        <authorList>
            <person name="Zhang D."/>
            <person name="Hatherill J.R."/>
            <person name="Ramirez J.F."/>
            <person name="Edinger B."/>
            <person name="Balarin R."/>
            <person name="Sullivan A."/>
            <person name="Humpal K.M."/>
            <person name="Guseva A."/>
            <person name="Butela K.A."/>
            <person name="Garlena R.A."/>
            <person name="Russell D.A."/>
            <person name="Pope W.H."/>
            <person name="Jacobs-Sera D."/>
            <person name="Hatfull G.F."/>
        </authorList>
    </citation>
    <scope>NUCLEOTIDE SEQUENCE</scope>
</reference>
<keyword evidence="2" id="KW-1185">Reference proteome</keyword>
<dbReference type="RefSeq" id="YP_010670062.1">
    <property type="nucleotide sequence ID" value="NC_070963.1"/>
</dbReference>